<dbReference type="KEGG" id="fcy:FRACYDRAFT_251105"/>
<dbReference type="AlphaFoldDB" id="A0A1E7EMX5"/>
<proteinExistence type="predicted"/>
<dbReference type="PANTHER" id="PTHR16128:SF5">
    <property type="entry name" value="FAD_NAD(P)-BINDING OXIDOREDUCTASE FAMILY PROTEIN"/>
    <property type="match status" value="1"/>
</dbReference>
<evidence type="ECO:0000256" key="1">
    <source>
        <dbReference type="SAM" id="MobiDB-lite"/>
    </source>
</evidence>
<reference evidence="2 3" key="1">
    <citation type="submission" date="2016-09" db="EMBL/GenBank/DDBJ databases">
        <title>Extensive genetic diversity and differential bi-allelic expression allows diatom success in the polar Southern Ocean.</title>
        <authorList>
            <consortium name="DOE Joint Genome Institute"/>
            <person name="Mock T."/>
            <person name="Otillar R.P."/>
            <person name="Strauss J."/>
            <person name="Dupont C."/>
            <person name="Frickenhaus S."/>
            <person name="Maumus F."/>
            <person name="Mcmullan M."/>
            <person name="Sanges R."/>
            <person name="Schmutz J."/>
            <person name="Toseland A."/>
            <person name="Valas R."/>
            <person name="Veluchamy A."/>
            <person name="Ward B.J."/>
            <person name="Allen A."/>
            <person name="Barry K."/>
            <person name="Falciatore A."/>
            <person name="Ferrante M."/>
            <person name="Fortunato A.E."/>
            <person name="Gloeckner G."/>
            <person name="Gruber A."/>
            <person name="Hipkin R."/>
            <person name="Janech M."/>
            <person name="Kroth P."/>
            <person name="Leese F."/>
            <person name="Lindquist E."/>
            <person name="Lyon B.R."/>
            <person name="Martin J."/>
            <person name="Mayer C."/>
            <person name="Parker M."/>
            <person name="Quesneville H."/>
            <person name="Raymond J."/>
            <person name="Uhlig C."/>
            <person name="Valentin K.U."/>
            <person name="Worden A.Z."/>
            <person name="Armbrust E.V."/>
            <person name="Bowler C."/>
            <person name="Green B."/>
            <person name="Moulton V."/>
            <person name="Van Oosterhout C."/>
            <person name="Grigoriev I."/>
        </authorList>
    </citation>
    <scope>NUCLEOTIDE SEQUENCE [LARGE SCALE GENOMIC DNA]</scope>
    <source>
        <strain evidence="2 3">CCMP1102</strain>
    </source>
</reference>
<evidence type="ECO:0000313" key="2">
    <source>
        <dbReference type="EMBL" id="OEU07302.1"/>
    </source>
</evidence>
<gene>
    <name evidence="2" type="ORF">FRACYDRAFT_251105</name>
</gene>
<dbReference type="OrthoDB" id="2161133at2759"/>
<sequence>MKIAIVGAGVTGSVVASELAKFFVDDNDDGHSNNNNNNKNQVVIFDQGRRGPGGRASHRSVIKKKKTKKTIKKESNISDEQQVEEVQEEEEEEFVVLPDDVIDESSFHFDHGCQFFRADSRPMKNLVEIWLRNSWVAPWKAKFGCLPETNIKRNDDDDDDDNNNNNNSYDNKHNITDFFGLPSSTSTLTGKNNNNKNNEDADVYIGVGGMHLLPRRILNSSKAIVHPGTRVKSVVRRRLEEEEETTSTATATRKKFVWDITTVVGKAAYHDTKESEAAVAVAKAMDDNDTKTKVNDDSTASTTRIVVHRGFDIVIFTDISSSSDSWHRASAGVPTTFTSRLPTKIRLPLFSCMIALSKPLKDILPFDAFTVNNNDNNKLSSSPSSKSPLWFAARSSSKPGFPKSSSSKDDDDDDDGVAARPAECWTLISTPAFAVNEIQQTTMRDPITGEFRPQENKYLNSIDGPSYMLKDAFYKLARPYLNNNNDESLPPLEEPIYIQGQRWGSGIPLDPKRTTPDNIKEICGTQYATK</sequence>
<evidence type="ECO:0000313" key="3">
    <source>
        <dbReference type="Proteomes" id="UP000095751"/>
    </source>
</evidence>
<dbReference type="Gene3D" id="3.90.660.10">
    <property type="match status" value="2"/>
</dbReference>
<dbReference type="EMBL" id="KV784386">
    <property type="protein sequence ID" value="OEU07302.1"/>
    <property type="molecule type" value="Genomic_DNA"/>
</dbReference>
<organism evidence="2 3">
    <name type="scientific">Fragilariopsis cylindrus CCMP1102</name>
    <dbReference type="NCBI Taxonomy" id="635003"/>
    <lineage>
        <taxon>Eukaryota</taxon>
        <taxon>Sar</taxon>
        <taxon>Stramenopiles</taxon>
        <taxon>Ochrophyta</taxon>
        <taxon>Bacillariophyta</taxon>
        <taxon>Bacillariophyceae</taxon>
        <taxon>Bacillariophycidae</taxon>
        <taxon>Bacillariales</taxon>
        <taxon>Bacillariaceae</taxon>
        <taxon>Fragilariopsis</taxon>
    </lineage>
</organism>
<feature type="region of interest" description="Disordered" evidence="1">
    <location>
        <begin position="375"/>
        <end position="418"/>
    </location>
</feature>
<name>A0A1E7EMX5_9STRA</name>
<feature type="region of interest" description="Disordered" evidence="1">
    <location>
        <begin position="46"/>
        <end position="67"/>
    </location>
</feature>
<dbReference type="InParanoid" id="A0A1E7EMX5"/>
<dbReference type="Proteomes" id="UP000095751">
    <property type="component" value="Unassembled WGS sequence"/>
</dbReference>
<accession>A0A1E7EMX5</accession>
<dbReference type="PANTHER" id="PTHR16128">
    <property type="entry name" value="FAD/NAD(P)-BINDING OXIDOREDUCTASE FAMILY PROTEIN"/>
    <property type="match status" value="1"/>
</dbReference>
<feature type="compositionally biased region" description="Low complexity" evidence="1">
    <location>
        <begin position="375"/>
        <end position="405"/>
    </location>
</feature>
<keyword evidence="3" id="KW-1185">Reference proteome</keyword>
<feature type="compositionally biased region" description="Basic residues" evidence="1">
    <location>
        <begin position="56"/>
        <end position="67"/>
    </location>
</feature>
<dbReference type="SUPFAM" id="SSF51971">
    <property type="entry name" value="Nucleotide-binding domain"/>
    <property type="match status" value="1"/>
</dbReference>
<feature type="region of interest" description="Disordered" evidence="1">
    <location>
        <begin position="150"/>
        <end position="176"/>
    </location>
</feature>
<protein>
    <submittedName>
        <fullName evidence="2">Uncharacterized protein</fullName>
    </submittedName>
</protein>